<comment type="similarity">
    <text evidence="1 5">Belongs to the peptidase S8 family.</text>
</comment>
<accession>A0ABS1EMV4</accession>
<keyword evidence="8" id="KW-1185">Reference proteome</keyword>
<dbReference type="SUPFAM" id="SSF52743">
    <property type="entry name" value="Subtilisin-like"/>
    <property type="match status" value="1"/>
</dbReference>
<organism evidence="7 8">
    <name type="scientific">Clostridium yunnanense</name>
    <dbReference type="NCBI Taxonomy" id="2800325"/>
    <lineage>
        <taxon>Bacteria</taxon>
        <taxon>Bacillati</taxon>
        <taxon>Bacillota</taxon>
        <taxon>Clostridia</taxon>
        <taxon>Eubacteriales</taxon>
        <taxon>Clostridiaceae</taxon>
        <taxon>Clostridium</taxon>
    </lineage>
</organism>
<dbReference type="PANTHER" id="PTHR43806:SF11">
    <property type="entry name" value="CEREVISIN-RELATED"/>
    <property type="match status" value="1"/>
</dbReference>
<keyword evidence="4 5" id="KW-0720">Serine protease</keyword>
<evidence type="ECO:0000313" key="8">
    <source>
        <dbReference type="Proteomes" id="UP000596739"/>
    </source>
</evidence>
<keyword evidence="2 5" id="KW-0645">Protease</keyword>
<gene>
    <name evidence="7" type="ORF">JHL18_08600</name>
</gene>
<protein>
    <submittedName>
        <fullName evidence="7">S8 family serine peptidase</fullName>
    </submittedName>
</protein>
<proteinExistence type="inferred from homology"/>
<evidence type="ECO:0000256" key="3">
    <source>
        <dbReference type="ARBA" id="ARBA00022801"/>
    </source>
</evidence>
<dbReference type="EMBL" id="JAENHN010000027">
    <property type="protein sequence ID" value="MBK1810695.1"/>
    <property type="molecule type" value="Genomic_DNA"/>
</dbReference>
<dbReference type="InterPro" id="IPR036852">
    <property type="entry name" value="Peptidase_S8/S53_dom_sf"/>
</dbReference>
<evidence type="ECO:0000256" key="4">
    <source>
        <dbReference type="ARBA" id="ARBA00022825"/>
    </source>
</evidence>
<dbReference type="InterPro" id="IPR050131">
    <property type="entry name" value="Peptidase_S8_subtilisin-like"/>
</dbReference>
<reference evidence="8" key="1">
    <citation type="submission" date="2021-01" db="EMBL/GenBank/DDBJ databases">
        <title>Genome public.</title>
        <authorList>
            <person name="Liu C."/>
            <person name="Sun Q."/>
        </authorList>
    </citation>
    <scope>NUCLEOTIDE SEQUENCE [LARGE SCALE GENOMIC DNA]</scope>
    <source>
        <strain evidence="8">YIM B02505</strain>
    </source>
</reference>
<dbReference type="Proteomes" id="UP000596739">
    <property type="component" value="Unassembled WGS sequence"/>
</dbReference>
<dbReference type="Gene3D" id="3.40.50.200">
    <property type="entry name" value="Peptidase S8/S53 domain"/>
    <property type="match status" value="1"/>
</dbReference>
<dbReference type="Pfam" id="PF00082">
    <property type="entry name" value="Peptidase_S8"/>
    <property type="match status" value="1"/>
</dbReference>
<dbReference type="PROSITE" id="PS51892">
    <property type="entry name" value="SUBTILASE"/>
    <property type="match status" value="1"/>
</dbReference>
<sequence>MREFKNNKFYYEVVHPYKFKMGLLRGMVSEKVSVAIIDDGINEEFYNLGPLKHNIEIRSDLAVIIRKDYNKWLPSHGTTCAAIIKSYSKNAELSSIKILNHSTMKCEKNQLIKAIEWCVENKIKIVNMSLGTIDFRDFEDVRTCVNFAYEKGVIIIGACSNKNVFTYPACLSNVIGVRGKEEYTGLQYKFISHPFDGIDVLASSSHHLSGAFGYEEDTFFCNSYAAPTVTALVCNIVSDKRDITLEEIKKTLWQGDKNNLEDKYNPYLKLDLDWITDKIIVNICTAGEEISDTLWDEKAASINVIIDDKLSLEADIFYALNKNLDYLSGFKNVILVFSQAIYNHERYIKKLLNYFNELDKNVVFIYKEECNSKDFIEVKDFKNSIWDAATYNKIISSQLKKEEELDIPLLYFYGGNPSELLAIIAEISTRFKKDGYNSTTISNEAIGKLEGIEYIPHGINLNRYLTTLYRKYNSDIIILGIIDPDNVNRKDNINEALDIDINMIDIYIEIDKCKITITAEDEKEVIGKNQDNNVIEIQKIYDKVIKYLI</sequence>
<dbReference type="PANTHER" id="PTHR43806">
    <property type="entry name" value="PEPTIDASE S8"/>
    <property type="match status" value="1"/>
</dbReference>
<comment type="caution">
    <text evidence="7">The sequence shown here is derived from an EMBL/GenBank/DDBJ whole genome shotgun (WGS) entry which is preliminary data.</text>
</comment>
<feature type="domain" description="Peptidase S8/S53" evidence="6">
    <location>
        <begin position="30"/>
        <end position="254"/>
    </location>
</feature>
<evidence type="ECO:0000259" key="6">
    <source>
        <dbReference type="Pfam" id="PF00082"/>
    </source>
</evidence>
<evidence type="ECO:0000256" key="1">
    <source>
        <dbReference type="ARBA" id="ARBA00011073"/>
    </source>
</evidence>
<evidence type="ECO:0000256" key="5">
    <source>
        <dbReference type="PROSITE-ProRule" id="PRU01240"/>
    </source>
</evidence>
<dbReference type="RefSeq" id="WP_200268191.1">
    <property type="nucleotide sequence ID" value="NZ_JAENHN010000027.1"/>
</dbReference>
<keyword evidence="3 5" id="KW-0378">Hydrolase</keyword>
<feature type="active site" description="Charge relay system" evidence="5">
    <location>
        <position position="76"/>
    </location>
</feature>
<evidence type="ECO:0000313" key="7">
    <source>
        <dbReference type="EMBL" id="MBK1810695.1"/>
    </source>
</evidence>
<name>A0ABS1EMV4_9CLOT</name>
<feature type="active site" description="Charge relay system" evidence="5">
    <location>
        <position position="38"/>
    </location>
</feature>
<dbReference type="InterPro" id="IPR000209">
    <property type="entry name" value="Peptidase_S8/S53_dom"/>
</dbReference>
<feature type="active site" description="Charge relay system" evidence="5">
    <location>
        <position position="223"/>
    </location>
</feature>
<evidence type="ECO:0000256" key="2">
    <source>
        <dbReference type="ARBA" id="ARBA00022670"/>
    </source>
</evidence>